<gene>
    <name evidence="2" type="ORF">HAKA00212_LOCUS1711</name>
</gene>
<feature type="compositionally biased region" description="Polar residues" evidence="1">
    <location>
        <begin position="74"/>
        <end position="86"/>
    </location>
</feature>
<dbReference type="AlphaFoldDB" id="A0A7S3UUB2"/>
<feature type="compositionally biased region" description="Polar residues" evidence="1">
    <location>
        <begin position="276"/>
        <end position="297"/>
    </location>
</feature>
<feature type="compositionally biased region" description="Low complexity" evidence="1">
    <location>
        <begin position="179"/>
        <end position="189"/>
    </location>
</feature>
<reference evidence="2" key="1">
    <citation type="submission" date="2021-01" db="EMBL/GenBank/DDBJ databases">
        <authorList>
            <person name="Corre E."/>
            <person name="Pelletier E."/>
            <person name="Niang G."/>
            <person name="Scheremetjew M."/>
            <person name="Finn R."/>
            <person name="Kale V."/>
            <person name="Holt S."/>
            <person name="Cochrane G."/>
            <person name="Meng A."/>
            <person name="Brown T."/>
            <person name="Cohen L."/>
        </authorList>
    </citation>
    <scope>NUCLEOTIDE SEQUENCE</scope>
    <source>
        <strain evidence="2">CCMP3107</strain>
    </source>
</reference>
<sequence>MESIANTIGLHLETGKNAPATIVEGTKEEDEGKSSPSTRGGRGAAVVMETLPLPQRRSASRTASRTRPGRAISISRSGSQIDSTPRQPARRPTHKSHVGSQANSRPTSTTVEEEGTRSQKNSEAASVSSINSSRPQSTGRRRPLARPSSKNMIIGSTRLPAISPPRAVMASELRGAAESPPSSRPIISSGDDEGSSMTNQPLLKVSSPGFKSLQVAHKHDDDMDVKKRRSTLSGSAQSQSTLSGGTGGYNETGVFLTPEKKSFRIQAGPKTVGGETPSSQTPPQQHGADTQKHNNFYQKQHSPPPKSQHSPL</sequence>
<feature type="region of interest" description="Disordered" evidence="1">
    <location>
        <begin position="1"/>
        <end position="312"/>
    </location>
</feature>
<dbReference type="EMBL" id="HBIU01004625">
    <property type="protein sequence ID" value="CAE0623048.1"/>
    <property type="molecule type" value="Transcribed_RNA"/>
</dbReference>
<protein>
    <submittedName>
        <fullName evidence="2">Uncharacterized protein</fullName>
    </submittedName>
</protein>
<feature type="compositionally biased region" description="Low complexity" evidence="1">
    <location>
        <begin position="231"/>
        <end position="243"/>
    </location>
</feature>
<organism evidence="2">
    <name type="scientific">Heterosigma akashiwo</name>
    <name type="common">Chromophytic alga</name>
    <name type="synonym">Heterosigma carterae</name>
    <dbReference type="NCBI Taxonomy" id="2829"/>
    <lineage>
        <taxon>Eukaryota</taxon>
        <taxon>Sar</taxon>
        <taxon>Stramenopiles</taxon>
        <taxon>Ochrophyta</taxon>
        <taxon>Raphidophyceae</taxon>
        <taxon>Chattonellales</taxon>
        <taxon>Chattonellaceae</taxon>
        <taxon>Heterosigma</taxon>
    </lineage>
</organism>
<name>A0A7S3UUB2_HETAK</name>
<feature type="compositionally biased region" description="Low complexity" evidence="1">
    <location>
        <begin position="56"/>
        <end position="66"/>
    </location>
</feature>
<feature type="compositionally biased region" description="Basic residues" evidence="1">
    <location>
        <begin position="88"/>
        <end position="97"/>
    </location>
</feature>
<proteinExistence type="predicted"/>
<evidence type="ECO:0000256" key="1">
    <source>
        <dbReference type="SAM" id="MobiDB-lite"/>
    </source>
</evidence>
<evidence type="ECO:0000313" key="2">
    <source>
        <dbReference type="EMBL" id="CAE0623048.1"/>
    </source>
</evidence>
<feature type="compositionally biased region" description="Polar residues" evidence="1">
    <location>
        <begin position="98"/>
        <end position="110"/>
    </location>
</feature>
<accession>A0A7S3UUB2</accession>
<feature type="compositionally biased region" description="Low complexity" evidence="1">
    <location>
        <begin position="121"/>
        <end position="133"/>
    </location>
</feature>